<dbReference type="GO" id="GO:0006799">
    <property type="term" value="P:polyphosphate biosynthetic process"/>
    <property type="evidence" value="ECO:0007669"/>
    <property type="project" value="InterPro"/>
</dbReference>
<evidence type="ECO:0000259" key="1">
    <source>
        <dbReference type="Pfam" id="PF13089"/>
    </source>
</evidence>
<dbReference type="Gene3D" id="1.20.58.310">
    <property type="entry name" value="Polyphosphate kinase N-terminal domain"/>
    <property type="match status" value="1"/>
</dbReference>
<dbReference type="InterPro" id="IPR025198">
    <property type="entry name" value="PPK_N_dom"/>
</dbReference>
<dbReference type="InterPro" id="IPR036832">
    <property type="entry name" value="PPK_N_dom_sf"/>
</dbReference>
<organism evidence="2">
    <name type="scientific">marine metagenome</name>
    <dbReference type="NCBI Taxonomy" id="408172"/>
    <lineage>
        <taxon>unclassified sequences</taxon>
        <taxon>metagenomes</taxon>
        <taxon>ecological metagenomes</taxon>
    </lineage>
</organism>
<dbReference type="InterPro" id="IPR003414">
    <property type="entry name" value="PP_kinase"/>
</dbReference>
<feature type="domain" description="Polyphosphate kinase N-terminal" evidence="1">
    <location>
        <begin position="8"/>
        <end position="113"/>
    </location>
</feature>
<dbReference type="GO" id="GO:0009358">
    <property type="term" value="C:polyphosphate kinase complex"/>
    <property type="evidence" value="ECO:0007669"/>
    <property type="project" value="InterPro"/>
</dbReference>
<reference evidence="2" key="1">
    <citation type="submission" date="2018-05" db="EMBL/GenBank/DDBJ databases">
        <authorList>
            <person name="Lanie J.A."/>
            <person name="Ng W.-L."/>
            <person name="Kazmierczak K.M."/>
            <person name="Andrzejewski T.M."/>
            <person name="Davidsen T.M."/>
            <person name="Wayne K.J."/>
            <person name="Tettelin H."/>
            <person name="Glass J.I."/>
            <person name="Rusch D."/>
            <person name="Podicherti R."/>
            <person name="Tsui H.-C.T."/>
            <person name="Winkler M.E."/>
        </authorList>
    </citation>
    <scope>NUCLEOTIDE SEQUENCE</scope>
</reference>
<dbReference type="GO" id="GO:0008976">
    <property type="term" value="F:polyphosphate kinase activity"/>
    <property type="evidence" value="ECO:0007669"/>
    <property type="project" value="InterPro"/>
</dbReference>
<dbReference type="AlphaFoldDB" id="A0A383B474"/>
<evidence type="ECO:0000313" key="2">
    <source>
        <dbReference type="EMBL" id="SVE14694.1"/>
    </source>
</evidence>
<sequence>MSNKKSHYINRELSWLEFNQRVLDEALDAGNPLLERVKFFCIANSNLDEFFEVRIAGLKQQIESEVVERSLDGRTATEIFQTAEERIHLMVDDLFRCWREDLRPALARAGFRFHAI</sequence>
<dbReference type="SUPFAM" id="SSF140356">
    <property type="entry name" value="PPK N-terminal domain-like"/>
    <property type="match status" value="1"/>
</dbReference>
<proteinExistence type="predicted"/>
<feature type="non-terminal residue" evidence="2">
    <location>
        <position position="116"/>
    </location>
</feature>
<dbReference type="Pfam" id="PF13089">
    <property type="entry name" value="PP_kinase_N"/>
    <property type="match status" value="1"/>
</dbReference>
<protein>
    <recommendedName>
        <fullName evidence="1">Polyphosphate kinase N-terminal domain-containing protein</fullName>
    </recommendedName>
</protein>
<dbReference type="EMBL" id="UINC01197288">
    <property type="protein sequence ID" value="SVE14694.1"/>
    <property type="molecule type" value="Genomic_DNA"/>
</dbReference>
<gene>
    <name evidence="2" type="ORF">METZ01_LOCUS467548</name>
</gene>
<dbReference type="PANTHER" id="PTHR30218:SF0">
    <property type="entry name" value="POLYPHOSPHATE KINASE"/>
    <property type="match status" value="1"/>
</dbReference>
<dbReference type="PANTHER" id="PTHR30218">
    <property type="entry name" value="POLYPHOSPHATE KINASE"/>
    <property type="match status" value="1"/>
</dbReference>
<accession>A0A383B474</accession>
<name>A0A383B474_9ZZZZ</name>